<comment type="similarity">
    <text evidence="2">Belongs to the DyP-type peroxidase family. EfeB subfamily.</text>
</comment>
<feature type="binding site" evidence="13">
    <location>
        <position position="359"/>
    </location>
    <ligand>
        <name>heme b</name>
        <dbReference type="ChEBI" id="CHEBI:60344"/>
    </ligand>
</feature>
<dbReference type="PROSITE" id="PS51404">
    <property type="entry name" value="DYP_PEROXIDASE"/>
    <property type="match status" value="1"/>
</dbReference>
<dbReference type="InterPro" id="IPR048328">
    <property type="entry name" value="Dyp_perox_C"/>
</dbReference>
<feature type="binding site" evidence="13">
    <location>
        <begin position="346"/>
        <end position="348"/>
    </location>
    <ligand>
        <name>heme b</name>
        <dbReference type="ChEBI" id="CHEBI:60344"/>
    </ligand>
</feature>
<dbReference type="InterPro" id="IPR011008">
    <property type="entry name" value="Dimeric_a/b-barrel"/>
</dbReference>
<keyword evidence="7 15" id="KW-0560">Oxidoreductase</keyword>
<evidence type="ECO:0000256" key="16">
    <source>
        <dbReference type="SAM" id="MobiDB-lite"/>
    </source>
</evidence>
<dbReference type="InterPro" id="IPR006314">
    <property type="entry name" value="Dyp_peroxidase"/>
</dbReference>
<name>A0A212RBQ9_9PROT</name>
<evidence type="ECO:0000259" key="18">
    <source>
        <dbReference type="Pfam" id="PF20628"/>
    </source>
</evidence>
<keyword evidence="3 15" id="KW-0575">Peroxidase</keyword>
<dbReference type="OrthoDB" id="9781066at2"/>
<keyword evidence="5 13" id="KW-0479">Metal-binding</keyword>
<dbReference type="InterPro" id="IPR048327">
    <property type="entry name" value="Dyp_perox_N"/>
</dbReference>
<dbReference type="Pfam" id="PF20628">
    <property type="entry name" value="Dyp_perox_C"/>
    <property type="match status" value="1"/>
</dbReference>
<evidence type="ECO:0000256" key="14">
    <source>
        <dbReference type="PIRSR" id="PIRSR606313-2"/>
    </source>
</evidence>
<dbReference type="EMBL" id="FYEH01000007">
    <property type="protein sequence ID" value="SNB69652.1"/>
    <property type="molecule type" value="Genomic_DNA"/>
</dbReference>
<dbReference type="InterPro" id="IPR006311">
    <property type="entry name" value="TAT_signal"/>
</dbReference>
<dbReference type="InterPro" id="IPR006313">
    <property type="entry name" value="EfeB/EfeN"/>
</dbReference>
<keyword evidence="4 13" id="KW-0349">Heme</keyword>
<dbReference type="NCBIfam" id="TIGR01412">
    <property type="entry name" value="tat_substr_1"/>
    <property type="match status" value="1"/>
</dbReference>
<evidence type="ECO:0000313" key="20">
    <source>
        <dbReference type="Proteomes" id="UP000197065"/>
    </source>
</evidence>
<evidence type="ECO:0000256" key="3">
    <source>
        <dbReference type="ARBA" id="ARBA00022559"/>
    </source>
</evidence>
<evidence type="ECO:0000256" key="15">
    <source>
        <dbReference type="RuleBase" id="RU365017"/>
    </source>
</evidence>
<evidence type="ECO:0000256" key="1">
    <source>
        <dbReference type="ARBA" id="ARBA00004196"/>
    </source>
</evidence>
<dbReference type="Pfam" id="PF04261">
    <property type="entry name" value="Dyp_perox_N"/>
    <property type="match status" value="1"/>
</dbReference>
<feature type="binding site" evidence="14">
    <location>
        <position position="308"/>
    </location>
    <ligand>
        <name>protoporphyrin IX</name>
        <dbReference type="ChEBI" id="CHEBI:57306"/>
    </ligand>
</feature>
<dbReference type="PROSITE" id="PS51318">
    <property type="entry name" value="TAT"/>
    <property type="match status" value="1"/>
</dbReference>
<dbReference type="NCBIfam" id="TIGR01413">
    <property type="entry name" value="Dyp_perox_fam"/>
    <property type="match status" value="1"/>
</dbReference>
<keyword evidence="20" id="KW-1185">Reference proteome</keyword>
<proteinExistence type="inferred from homology"/>
<evidence type="ECO:0000256" key="6">
    <source>
        <dbReference type="ARBA" id="ARBA00022729"/>
    </source>
</evidence>
<dbReference type="GO" id="GO:0046872">
    <property type="term" value="F:metal ion binding"/>
    <property type="evidence" value="ECO:0007669"/>
    <property type="project" value="UniProtKB-KW"/>
</dbReference>
<dbReference type="GO" id="GO:0004325">
    <property type="term" value="F:ferrochelatase activity"/>
    <property type="evidence" value="ECO:0007669"/>
    <property type="project" value="UniProtKB-EC"/>
</dbReference>
<feature type="binding site" evidence="13">
    <location>
        <begin position="248"/>
        <end position="250"/>
    </location>
    <ligand>
        <name>heme b</name>
        <dbReference type="ChEBI" id="CHEBI:60344"/>
    </ligand>
</feature>
<evidence type="ECO:0000313" key="19">
    <source>
        <dbReference type="EMBL" id="SNB69652.1"/>
    </source>
</evidence>
<dbReference type="GO" id="GO:0004601">
    <property type="term" value="F:peroxidase activity"/>
    <property type="evidence" value="ECO:0007669"/>
    <property type="project" value="UniProtKB-KW"/>
</dbReference>
<accession>A0A212RBQ9</accession>
<evidence type="ECO:0000256" key="2">
    <source>
        <dbReference type="ARBA" id="ARBA00005365"/>
    </source>
</evidence>
<dbReference type="SUPFAM" id="SSF54909">
    <property type="entry name" value="Dimeric alpha+beta barrel"/>
    <property type="match status" value="1"/>
</dbReference>
<reference evidence="19 20" key="1">
    <citation type="submission" date="2017-06" db="EMBL/GenBank/DDBJ databases">
        <authorList>
            <person name="Kim H.J."/>
            <person name="Triplett B.A."/>
        </authorList>
    </citation>
    <scope>NUCLEOTIDE SEQUENCE [LARGE SCALE GENOMIC DNA]</scope>
    <source>
        <strain evidence="19 20">B29T1</strain>
    </source>
</reference>
<evidence type="ECO:0000256" key="5">
    <source>
        <dbReference type="ARBA" id="ARBA00022723"/>
    </source>
</evidence>
<dbReference type="AlphaFoldDB" id="A0A212RBQ9"/>
<dbReference type="RefSeq" id="WP_088561606.1">
    <property type="nucleotide sequence ID" value="NZ_FYEH01000007.1"/>
</dbReference>
<dbReference type="EC" id="1.11.1.-" evidence="15"/>
<evidence type="ECO:0000256" key="4">
    <source>
        <dbReference type="ARBA" id="ARBA00022617"/>
    </source>
</evidence>
<feature type="region of interest" description="Disordered" evidence="16">
    <location>
        <begin position="309"/>
        <end position="331"/>
    </location>
</feature>
<feature type="domain" description="Dyp-type peroxidase N-terminal" evidence="17">
    <location>
        <begin position="74"/>
        <end position="224"/>
    </location>
</feature>
<dbReference type="PANTHER" id="PTHR30521">
    <property type="entry name" value="DEFERROCHELATASE/PEROXIDASE"/>
    <property type="match status" value="1"/>
</dbReference>
<dbReference type="Proteomes" id="UP000197065">
    <property type="component" value="Unassembled WGS sequence"/>
</dbReference>
<evidence type="ECO:0000256" key="7">
    <source>
        <dbReference type="ARBA" id="ARBA00023002"/>
    </source>
</evidence>
<sequence length="436" mass="47176">MHDPNSIPSPPTPAELPRTGRRGLLLGLGAAAGGALIGETAKAESASGGSVTVAPTPKGQAGQGERQSFYGVHQPGIVTPRPAHGMAAAFDVLASSKEDLVRLFKTLTERAAFLMQGGPVPEVNPLFPPPDSGLLGPVVEPDNLTLTVAVGASLFDGRFGLEAAKPRQLARMTRFPNDALEAAQCHGDLMVQICSNSADANIHALRDLIKTMPDLLAIRWKQEGSVPVVAAKDGPPENARNYLGFRDGTANPATNDQALMDELVWVQAGQGEPDWATGGSYQVVRIIRNFVERWDRTALKEQEDIMGRQKMSGAPHGGKSEYDEPVYTDDPKGERTKLDAHIRLANPRTAETRKNLLLRRPFNYSRGVAKNGQLDMGLLFICFQRDLEAGFITVQRRLNGEPLEEYIKPVGGGYFFALPGVLSDKDFLGRSMLEHI</sequence>
<organism evidence="19 20">
    <name type="scientific">Arboricoccus pini</name>
    <dbReference type="NCBI Taxonomy" id="1963835"/>
    <lineage>
        <taxon>Bacteria</taxon>
        <taxon>Pseudomonadati</taxon>
        <taxon>Pseudomonadota</taxon>
        <taxon>Alphaproteobacteria</taxon>
        <taxon>Geminicoccales</taxon>
        <taxon>Geminicoccaceae</taxon>
        <taxon>Arboricoccus</taxon>
    </lineage>
</organism>
<evidence type="ECO:0000256" key="10">
    <source>
        <dbReference type="ARBA" id="ARBA00033771"/>
    </source>
</evidence>
<dbReference type="GO" id="GO:0005829">
    <property type="term" value="C:cytosol"/>
    <property type="evidence" value="ECO:0007669"/>
    <property type="project" value="TreeGrafter"/>
</dbReference>
<feature type="domain" description="Dyp-type peroxidase C-terminal" evidence="18">
    <location>
        <begin position="239"/>
        <end position="421"/>
    </location>
</feature>
<evidence type="ECO:0000259" key="17">
    <source>
        <dbReference type="Pfam" id="PF04261"/>
    </source>
</evidence>
<evidence type="ECO:0000256" key="13">
    <source>
        <dbReference type="PIRSR" id="PIRSR606313-1"/>
    </source>
</evidence>
<evidence type="ECO:0000256" key="12">
    <source>
        <dbReference type="ARBA" id="ARBA00048856"/>
    </source>
</evidence>
<keyword evidence="9" id="KW-0456">Lyase</keyword>
<gene>
    <name evidence="19" type="ORF">SAMN07250955_10729</name>
</gene>
<evidence type="ECO:0000256" key="11">
    <source>
        <dbReference type="ARBA" id="ARBA00033775"/>
    </source>
</evidence>
<feature type="binding site" evidence="13">
    <location>
        <position position="341"/>
    </location>
    <ligand>
        <name>heme b</name>
        <dbReference type="ChEBI" id="CHEBI:60344"/>
    </ligand>
</feature>
<evidence type="ECO:0000256" key="8">
    <source>
        <dbReference type="ARBA" id="ARBA00023004"/>
    </source>
</evidence>
<protein>
    <recommendedName>
        <fullName evidence="10 15">Deferrochelatase</fullName>
        <ecNumber evidence="15">1.11.1.-</ecNumber>
    </recommendedName>
    <alternativeName>
        <fullName evidence="11 15">Peroxidase EfeB</fullName>
    </alternativeName>
</protein>
<dbReference type="PANTHER" id="PTHR30521:SF4">
    <property type="entry name" value="DEFERROCHELATASE"/>
    <property type="match status" value="1"/>
</dbReference>
<keyword evidence="6" id="KW-0732">Signal</keyword>
<comment type="subcellular location">
    <subcellularLocation>
        <location evidence="1">Cell envelope</location>
    </subcellularLocation>
</comment>
<comment type="cofactor">
    <cofactor evidence="13 15">
        <name>heme b</name>
        <dbReference type="ChEBI" id="CHEBI:60344"/>
    </cofactor>
    <text evidence="13 15">Binds 1 heme b (iron(II)-protoporphyrin IX) group non-covalently per subunit.</text>
</comment>
<evidence type="ECO:0000256" key="9">
    <source>
        <dbReference type="ARBA" id="ARBA00023239"/>
    </source>
</evidence>
<dbReference type="GO" id="GO:0030313">
    <property type="term" value="C:cell envelope"/>
    <property type="evidence" value="ECO:0007669"/>
    <property type="project" value="UniProtKB-SubCell"/>
</dbReference>
<keyword evidence="8 13" id="KW-0408">Iron</keyword>
<dbReference type="GO" id="GO:0020037">
    <property type="term" value="F:heme binding"/>
    <property type="evidence" value="ECO:0007669"/>
    <property type="project" value="InterPro"/>
</dbReference>
<feature type="binding site" evidence="14">
    <location>
        <begin position="248"/>
        <end position="250"/>
    </location>
    <ligand>
        <name>protoporphyrin IX</name>
        <dbReference type="ChEBI" id="CHEBI:57306"/>
    </ligand>
</feature>
<comment type="function">
    <text evidence="15">Involved in the recovery of exogenous heme iron. Extracts iron from heme while preserving the protoporphyrin ring intact.</text>
</comment>
<comment type="catalytic activity">
    <reaction evidence="12">
        <text>heme b + 2 H(+) = protoporphyrin IX + Fe(2+)</text>
        <dbReference type="Rhea" id="RHEA:22584"/>
        <dbReference type="ChEBI" id="CHEBI:15378"/>
        <dbReference type="ChEBI" id="CHEBI:29033"/>
        <dbReference type="ChEBI" id="CHEBI:57306"/>
        <dbReference type="ChEBI" id="CHEBI:60344"/>
        <dbReference type="EC" id="4.98.1.1"/>
    </reaction>
    <physiologicalReaction direction="left-to-right" evidence="12">
        <dbReference type="Rhea" id="RHEA:22585"/>
    </physiologicalReaction>
</comment>
<dbReference type="GO" id="GO:0033212">
    <property type="term" value="P:iron import into cell"/>
    <property type="evidence" value="ECO:0007669"/>
    <property type="project" value="InterPro"/>
</dbReference>
<feature type="region of interest" description="Disordered" evidence="16">
    <location>
        <begin position="44"/>
        <end position="65"/>
    </location>
</feature>